<evidence type="ECO:0000313" key="4">
    <source>
        <dbReference type="Proteomes" id="UP000598820"/>
    </source>
</evidence>
<dbReference type="EMBL" id="JACWZY010000014">
    <property type="protein sequence ID" value="MBD2702432.1"/>
    <property type="molecule type" value="Genomic_DNA"/>
</dbReference>
<protein>
    <submittedName>
        <fullName evidence="3">Nuclear transport factor 2 family protein</fullName>
    </submittedName>
</protein>
<dbReference type="RefSeq" id="WP_190888274.1">
    <property type="nucleotide sequence ID" value="NZ_JACWZY010000014.1"/>
</dbReference>
<dbReference type="Gene3D" id="3.10.450.50">
    <property type="match status" value="1"/>
</dbReference>
<evidence type="ECO:0000259" key="2">
    <source>
        <dbReference type="Pfam" id="PF14534"/>
    </source>
</evidence>
<accession>A0A927AU48</accession>
<evidence type="ECO:0000256" key="1">
    <source>
        <dbReference type="SAM" id="SignalP"/>
    </source>
</evidence>
<feature type="signal peptide" evidence="1">
    <location>
        <begin position="1"/>
        <end position="18"/>
    </location>
</feature>
<dbReference type="Proteomes" id="UP000598820">
    <property type="component" value="Unassembled WGS sequence"/>
</dbReference>
<dbReference type="SUPFAM" id="SSF54427">
    <property type="entry name" value="NTF2-like"/>
    <property type="match status" value="1"/>
</dbReference>
<comment type="caution">
    <text evidence="3">The sequence shown here is derived from an EMBL/GenBank/DDBJ whole genome shotgun (WGS) entry which is preliminary data.</text>
</comment>
<proteinExistence type="predicted"/>
<dbReference type="InterPro" id="IPR032710">
    <property type="entry name" value="NTF2-like_dom_sf"/>
</dbReference>
<gene>
    <name evidence="3" type="ORF">IC229_17420</name>
</gene>
<keyword evidence="1" id="KW-0732">Signal</keyword>
<keyword evidence="4" id="KW-1185">Reference proteome</keyword>
<dbReference type="AlphaFoldDB" id="A0A927AU48"/>
<evidence type="ECO:0000313" key="3">
    <source>
        <dbReference type="EMBL" id="MBD2702432.1"/>
    </source>
</evidence>
<feature type="domain" description="DUF4440" evidence="2">
    <location>
        <begin position="44"/>
        <end position="149"/>
    </location>
</feature>
<name>A0A927AU48_9BACT</name>
<dbReference type="InterPro" id="IPR027843">
    <property type="entry name" value="DUF4440"/>
</dbReference>
<feature type="chain" id="PRO_5037343898" evidence="1">
    <location>
        <begin position="19"/>
        <end position="159"/>
    </location>
</feature>
<dbReference type="Pfam" id="PF14534">
    <property type="entry name" value="DUF4440"/>
    <property type="match status" value="1"/>
</dbReference>
<organism evidence="3 4">
    <name type="scientific">Spirosoma profusum</name>
    <dbReference type="NCBI Taxonomy" id="2771354"/>
    <lineage>
        <taxon>Bacteria</taxon>
        <taxon>Pseudomonadati</taxon>
        <taxon>Bacteroidota</taxon>
        <taxon>Cytophagia</taxon>
        <taxon>Cytophagales</taxon>
        <taxon>Cytophagaceae</taxon>
        <taxon>Spirosoma</taxon>
    </lineage>
</organism>
<sequence>MKSILMLCLLVAGQYVYAQAPVAPSAAATSATQKSLSADEKAVIDAEKQRFAAQVSGDYDFLNKVLAADLVYTHSNGNKDSRETFIQSLRSGKSKYESIDPEEQNVRLYGNTAVINGVCLSKVTSNGQTNNLHLRYLSVYVKNNNQWQMVAWQSLRMAN</sequence>
<reference evidence="3" key="1">
    <citation type="submission" date="2020-09" db="EMBL/GenBank/DDBJ databases">
        <authorList>
            <person name="Kim M.K."/>
        </authorList>
    </citation>
    <scope>NUCLEOTIDE SEQUENCE</scope>
    <source>
        <strain evidence="3">BT702</strain>
    </source>
</reference>